<proteinExistence type="predicted"/>
<keyword evidence="4" id="KW-1185">Reference proteome</keyword>
<dbReference type="PANTHER" id="PTHR22642">
    <property type="entry name" value="IMIDAZOLONEPROPIONASE"/>
    <property type="match status" value="1"/>
</dbReference>
<evidence type="ECO:0000313" key="3">
    <source>
        <dbReference type="EMBL" id="SEC14411.1"/>
    </source>
</evidence>
<sequence length="627" mass="67954">MHKTSLALLVAALQLASASALAASPPPVADAIWFNGPIITLDDQQPNAQAVAVKDGKILAVGDKQRVLKSQGPATQMLDLKGATLLPGFIDPHGHVSMVGFQAASANLLPPPDGANDSIPKLQETLRNFEQQSPIPKQFGVLFGFGYDDSQLQEQRHPTKDDLDAVSKDVPIAIVHQSSHLGVLNSKALELAKIDASTANPEGGVIRRVDGSQEPNGVLEENAFFNALIKIFPKLTADQAVDMLSAGQKLYISYGYTTVQDGRSSPDQVRTAIKAAGDGKLLADIVSYPDILTPGTKELLVAPWYHPSNQPVVYNRHFRIGGVKLTLDGSPQGKTAWLTQPYFKPPQGQDASYAGYGVIKDADAQALYKEALANRWQILSHTNGDRAIDQLLSAMRAAERAYPGVDVRPVMIHGQTLRKDQVTELKQLKIFPSLFPMHTYYWGDWHRESVLGPERAQNISPTQWVLKAGMKFTTHHDAPVALPDSMRVLAATVNRTTRSGYVLGPEQRVTPLQALKAMTLWSAYQHFEEDRKGSITSGKLADFAVLSANPLTVKPETLSEIKVLKTVKEGRVIYERPAQVAGLPPPLGMHGDPSLPMPKGIKAVAQGDGDLGPALDVIYDRLAPAQP</sequence>
<accession>A0A1H4Q488</accession>
<dbReference type="EMBL" id="FNTJ01000001">
    <property type="protein sequence ID" value="SEC14411.1"/>
    <property type="molecule type" value="Genomic_DNA"/>
</dbReference>
<dbReference type="Gene3D" id="3.20.20.140">
    <property type="entry name" value="Metal-dependent hydrolases"/>
    <property type="match status" value="1"/>
</dbReference>
<organism evidence="3 4">
    <name type="scientific">Pseudomonas saponiphila</name>
    <dbReference type="NCBI Taxonomy" id="556534"/>
    <lineage>
        <taxon>Bacteria</taxon>
        <taxon>Pseudomonadati</taxon>
        <taxon>Pseudomonadota</taxon>
        <taxon>Gammaproteobacteria</taxon>
        <taxon>Pseudomonadales</taxon>
        <taxon>Pseudomonadaceae</taxon>
        <taxon>Pseudomonas</taxon>
    </lineage>
</organism>
<dbReference type="Pfam" id="PF07969">
    <property type="entry name" value="Amidohydro_3"/>
    <property type="match status" value="1"/>
</dbReference>
<keyword evidence="1" id="KW-0732">Signal</keyword>
<evidence type="ECO:0000313" key="4">
    <source>
        <dbReference type="Proteomes" id="UP000198982"/>
    </source>
</evidence>
<dbReference type="InterPro" id="IPR032466">
    <property type="entry name" value="Metal_Hydrolase"/>
</dbReference>
<feature type="domain" description="Amidohydrolase 3" evidence="2">
    <location>
        <begin position="77"/>
        <end position="574"/>
    </location>
</feature>
<dbReference type="PANTHER" id="PTHR22642:SF2">
    <property type="entry name" value="PROTEIN LONG AFTER FAR-RED 3"/>
    <property type="match status" value="1"/>
</dbReference>
<dbReference type="InterPro" id="IPR033932">
    <property type="entry name" value="YtcJ-like"/>
</dbReference>
<reference evidence="4" key="1">
    <citation type="submission" date="2016-10" db="EMBL/GenBank/DDBJ databases">
        <authorList>
            <person name="Varghese N."/>
            <person name="Submissions S."/>
        </authorList>
    </citation>
    <scope>NUCLEOTIDE SEQUENCE [LARGE SCALE GENOMIC DNA]</scope>
    <source>
        <strain evidence="4">DSM 9751</strain>
    </source>
</reference>
<dbReference type="InterPro" id="IPR011059">
    <property type="entry name" value="Metal-dep_hydrolase_composite"/>
</dbReference>
<dbReference type="SUPFAM" id="SSF51556">
    <property type="entry name" value="Metallo-dependent hydrolases"/>
    <property type="match status" value="1"/>
</dbReference>
<gene>
    <name evidence="3" type="ORF">SAMN05216178_3610</name>
</gene>
<dbReference type="AlphaFoldDB" id="A0A1H4Q488"/>
<dbReference type="Gene3D" id="3.10.310.70">
    <property type="match status" value="1"/>
</dbReference>
<dbReference type="SUPFAM" id="SSF51338">
    <property type="entry name" value="Composite domain of metallo-dependent hydrolases"/>
    <property type="match status" value="1"/>
</dbReference>
<evidence type="ECO:0000259" key="2">
    <source>
        <dbReference type="Pfam" id="PF07969"/>
    </source>
</evidence>
<dbReference type="CDD" id="cd01300">
    <property type="entry name" value="YtcJ_like"/>
    <property type="match status" value="1"/>
</dbReference>
<feature type="chain" id="PRO_5011759824" description="Amidohydrolase 3 domain-containing protein" evidence="1">
    <location>
        <begin position="23"/>
        <end position="627"/>
    </location>
</feature>
<dbReference type="InterPro" id="IPR013108">
    <property type="entry name" value="Amidohydro_3"/>
</dbReference>
<dbReference type="Gene3D" id="2.30.40.10">
    <property type="entry name" value="Urease, subunit C, domain 1"/>
    <property type="match status" value="1"/>
</dbReference>
<protein>
    <recommendedName>
        <fullName evidence="2">Amidohydrolase 3 domain-containing protein</fullName>
    </recommendedName>
</protein>
<dbReference type="GO" id="GO:0016810">
    <property type="term" value="F:hydrolase activity, acting on carbon-nitrogen (but not peptide) bonds"/>
    <property type="evidence" value="ECO:0007669"/>
    <property type="project" value="InterPro"/>
</dbReference>
<dbReference type="RefSeq" id="WP_092315694.1">
    <property type="nucleotide sequence ID" value="NZ_FNTJ01000001.1"/>
</dbReference>
<evidence type="ECO:0000256" key="1">
    <source>
        <dbReference type="SAM" id="SignalP"/>
    </source>
</evidence>
<name>A0A1H4Q488_9PSED</name>
<feature type="signal peptide" evidence="1">
    <location>
        <begin position="1"/>
        <end position="22"/>
    </location>
</feature>
<dbReference type="Proteomes" id="UP000198982">
    <property type="component" value="Unassembled WGS sequence"/>
</dbReference>